<evidence type="ECO:0008006" key="3">
    <source>
        <dbReference type="Google" id="ProtNLM"/>
    </source>
</evidence>
<organism evidence="1 2">
    <name type="scientific">Peredibacter starrii</name>
    <dbReference type="NCBI Taxonomy" id="28202"/>
    <lineage>
        <taxon>Bacteria</taxon>
        <taxon>Pseudomonadati</taxon>
        <taxon>Bdellovibrionota</taxon>
        <taxon>Bacteriovoracia</taxon>
        <taxon>Bacteriovoracales</taxon>
        <taxon>Bacteriovoracaceae</taxon>
        <taxon>Peredibacter</taxon>
    </lineage>
</organism>
<name>A0AAX4HKP9_9BACT</name>
<evidence type="ECO:0000313" key="1">
    <source>
        <dbReference type="EMBL" id="WPU63740.1"/>
    </source>
</evidence>
<reference evidence="1 2" key="1">
    <citation type="submission" date="2023-11" db="EMBL/GenBank/DDBJ databases">
        <title>Peredibacter starrii A3.12.</title>
        <authorList>
            <person name="Mitchell R.J."/>
        </authorList>
    </citation>
    <scope>NUCLEOTIDE SEQUENCE [LARGE SCALE GENOMIC DNA]</scope>
    <source>
        <strain evidence="1 2">A3.12</strain>
    </source>
</reference>
<proteinExistence type="predicted"/>
<gene>
    <name evidence="1" type="ORF">SOO65_13680</name>
</gene>
<evidence type="ECO:0000313" key="2">
    <source>
        <dbReference type="Proteomes" id="UP001324634"/>
    </source>
</evidence>
<dbReference type="RefSeq" id="WP_321391031.1">
    <property type="nucleotide sequence ID" value="NZ_CP139487.1"/>
</dbReference>
<dbReference type="AlphaFoldDB" id="A0AAX4HKP9"/>
<dbReference type="EMBL" id="CP139487">
    <property type="protein sequence ID" value="WPU63740.1"/>
    <property type="molecule type" value="Genomic_DNA"/>
</dbReference>
<keyword evidence="2" id="KW-1185">Reference proteome</keyword>
<protein>
    <recommendedName>
        <fullName evidence="3">DUF4123 domain-containing protein</fullName>
    </recommendedName>
</protein>
<sequence>MTRLLVHGIYDQKTLETLKSKVPCDFVFDLRGRSPNLVPFHLLQVLLKSIQSEEVYLTFENDRPETILSFINLLKNEPFKFTLVLRDQQSVDFYQRLGLPYIWMFHPEGDWQGILNTDFCRGVLLPVKWQRHYQNNSTLWNLTQYRNLNVFVHADSFEEASQLDLGPHVNLSLDLTQEIETGHRKVDQDKLKKMNIWSKLHEHSSRQ</sequence>
<dbReference type="KEGG" id="psti:SOO65_13680"/>
<accession>A0AAX4HKP9</accession>
<dbReference type="Proteomes" id="UP001324634">
    <property type="component" value="Chromosome"/>
</dbReference>